<gene>
    <name evidence="2" type="ORF">HPC62_21145</name>
</gene>
<evidence type="ECO:0000313" key="2">
    <source>
        <dbReference type="EMBL" id="QKD84347.1"/>
    </source>
</evidence>
<keyword evidence="1" id="KW-0812">Transmembrane</keyword>
<proteinExistence type="predicted"/>
<keyword evidence="3" id="KW-1185">Reference proteome</keyword>
<accession>A0A6M8BHL1</accession>
<evidence type="ECO:0008006" key="4">
    <source>
        <dbReference type="Google" id="ProtNLM"/>
    </source>
</evidence>
<feature type="transmembrane region" description="Helical" evidence="1">
    <location>
        <begin position="155"/>
        <end position="173"/>
    </location>
</feature>
<feature type="transmembrane region" description="Helical" evidence="1">
    <location>
        <begin position="124"/>
        <end position="143"/>
    </location>
</feature>
<feature type="transmembrane region" description="Helical" evidence="1">
    <location>
        <begin position="185"/>
        <end position="204"/>
    </location>
</feature>
<reference evidence="2 3" key="1">
    <citation type="submission" date="2020-05" db="EMBL/GenBank/DDBJ databases">
        <title>Complete genome sequence of of a novel Thermoleptolyngbya strain isolated from hot springs of Ganzi, Sichuan China.</title>
        <authorList>
            <person name="Tang J."/>
            <person name="Daroch M."/>
            <person name="Li L."/>
            <person name="Waleron K."/>
            <person name="Waleron M."/>
            <person name="Waleron M."/>
        </authorList>
    </citation>
    <scope>NUCLEOTIDE SEQUENCE [LARGE SCALE GENOMIC DNA]</scope>
    <source>
        <strain evidence="2 3">PKUAC-SCTA183</strain>
    </source>
</reference>
<feature type="transmembrane region" description="Helical" evidence="1">
    <location>
        <begin position="216"/>
        <end position="237"/>
    </location>
</feature>
<dbReference type="AlphaFoldDB" id="A0A6M8BHL1"/>
<name>A0A6M8BHL1_9CYAN</name>
<sequence>MTHQSNAHPLLANTRRSRWFWLGASLLVAIAYSSLVLQRAFRAEYVVQDDARQHLFWMQRFLDPDLFANDLIADYFQSVAPWGFTTFYRLFAALGIDPLLLSKLLPPVLALVATGFGFGVAMQFLPVPIGGFFAAVLLNLVFWSHDDLASATPRAFMIPLFLAFLYTLLRRHWGCWLAIALMGLFYPQYALVCGGVLAFSLVQWQKGQMDLTHRRADWVFLGIGLGITVATLLPYLLAANPYGPALTAADVLDDPEFLGDGRGRFFLDDATMFWLSGHRSGLFPTFKPPLMGLGVFLPLLLWKLPTPLVRQVKHLGLLLRIVAAALVLFVAAHALLFRLHLPSRYTGYTLRFVLCFAAAIALTLFLDAGLRWLHRAQVRWLPAVVLLGGIGAIAASVWFYPRYITPFPADEFRVGRAPALYEFFAQQPKDIVIASLEDEADFIPVFSSRSILFGREYAIPYHKAYGQQMRQRAIDLIRAQYTLDPALLRATIDRYSIDFWLISRATFRLGTLQALKFRQYPEALTEAQANLQTAKPILARRINRCQVLQVEEWTVLDAACLRGR</sequence>
<keyword evidence="1" id="KW-1133">Transmembrane helix</keyword>
<keyword evidence="1" id="KW-0472">Membrane</keyword>
<feature type="transmembrane region" description="Helical" evidence="1">
    <location>
        <begin position="317"/>
        <end position="336"/>
    </location>
</feature>
<feature type="transmembrane region" description="Helical" evidence="1">
    <location>
        <begin position="286"/>
        <end position="305"/>
    </location>
</feature>
<feature type="transmembrane region" description="Helical" evidence="1">
    <location>
        <begin position="19"/>
        <end position="37"/>
    </location>
</feature>
<dbReference type="RefSeq" id="WP_172358391.1">
    <property type="nucleotide sequence ID" value="NZ_CP053661.1"/>
</dbReference>
<dbReference type="EMBL" id="CP053661">
    <property type="protein sequence ID" value="QKD84347.1"/>
    <property type="molecule type" value="Genomic_DNA"/>
</dbReference>
<protein>
    <recommendedName>
        <fullName evidence="4">Glycosyltransferase RgtA/B/C/D-like domain-containing protein</fullName>
    </recommendedName>
</protein>
<feature type="transmembrane region" description="Helical" evidence="1">
    <location>
        <begin position="380"/>
        <end position="400"/>
    </location>
</feature>
<evidence type="ECO:0000256" key="1">
    <source>
        <dbReference type="SAM" id="Phobius"/>
    </source>
</evidence>
<dbReference type="KEGG" id="theu:HPC62_21145"/>
<dbReference type="Proteomes" id="UP000505210">
    <property type="component" value="Chromosome"/>
</dbReference>
<evidence type="ECO:0000313" key="3">
    <source>
        <dbReference type="Proteomes" id="UP000505210"/>
    </source>
</evidence>
<feature type="transmembrane region" description="Helical" evidence="1">
    <location>
        <begin position="348"/>
        <end position="368"/>
    </location>
</feature>
<organism evidence="2 3">
    <name type="scientific">Thermoleptolyngbya sichuanensis A183</name>
    <dbReference type="NCBI Taxonomy" id="2737172"/>
    <lineage>
        <taxon>Bacteria</taxon>
        <taxon>Bacillati</taxon>
        <taxon>Cyanobacteriota</taxon>
        <taxon>Cyanophyceae</taxon>
        <taxon>Oculatellales</taxon>
        <taxon>Oculatellaceae</taxon>
        <taxon>Thermoleptolyngbya</taxon>
        <taxon>Thermoleptolyngbya sichuanensis</taxon>
    </lineage>
</organism>